<sequence>MSVYIPVALRREVQAQFNHCCAYCHTAERLTAATFEVEHIIPLVAGGETILSNLCFSCPMCNRYKGIQQTAVDPQTNITVALFHPQQEQWDAHFVWNENNSELIGLTETGRATIEALKINRSPLVRVRQMWVKLDEHPPQGKR</sequence>
<dbReference type="PANTHER" id="PTHR33877">
    <property type="entry name" value="SLL1193 PROTEIN"/>
    <property type="match status" value="1"/>
</dbReference>
<dbReference type="GO" id="GO:0003676">
    <property type="term" value="F:nucleic acid binding"/>
    <property type="evidence" value="ECO:0007669"/>
    <property type="project" value="InterPro"/>
</dbReference>
<name>A0A3B0W1M8_9ZZZZ</name>
<dbReference type="GO" id="GO:0008270">
    <property type="term" value="F:zinc ion binding"/>
    <property type="evidence" value="ECO:0007669"/>
    <property type="project" value="InterPro"/>
</dbReference>
<proteinExistence type="predicted"/>
<dbReference type="InterPro" id="IPR003615">
    <property type="entry name" value="HNH_nuc"/>
</dbReference>
<dbReference type="PANTHER" id="PTHR33877:SF1">
    <property type="entry name" value="TYPE IV METHYL-DIRECTED RESTRICTION ENZYME ECOKMCRA"/>
    <property type="match status" value="1"/>
</dbReference>
<evidence type="ECO:0000313" key="2">
    <source>
        <dbReference type="EMBL" id="VAW43189.1"/>
    </source>
</evidence>
<reference evidence="2" key="1">
    <citation type="submission" date="2018-06" db="EMBL/GenBank/DDBJ databases">
        <authorList>
            <person name="Zhirakovskaya E."/>
        </authorList>
    </citation>
    <scope>NUCLEOTIDE SEQUENCE</scope>
</reference>
<dbReference type="CDD" id="cd00085">
    <property type="entry name" value="HNHc"/>
    <property type="match status" value="1"/>
</dbReference>
<dbReference type="SMART" id="SM00507">
    <property type="entry name" value="HNHc"/>
    <property type="match status" value="1"/>
</dbReference>
<dbReference type="GO" id="GO:0004519">
    <property type="term" value="F:endonuclease activity"/>
    <property type="evidence" value="ECO:0007669"/>
    <property type="project" value="InterPro"/>
</dbReference>
<evidence type="ECO:0000259" key="1">
    <source>
        <dbReference type="SMART" id="SM00507"/>
    </source>
</evidence>
<dbReference type="Gene3D" id="1.10.30.50">
    <property type="match status" value="1"/>
</dbReference>
<dbReference type="AlphaFoldDB" id="A0A3B0W1M8"/>
<feature type="domain" description="HNH nuclease" evidence="1">
    <location>
        <begin position="8"/>
        <end position="63"/>
    </location>
</feature>
<organism evidence="2">
    <name type="scientific">hydrothermal vent metagenome</name>
    <dbReference type="NCBI Taxonomy" id="652676"/>
    <lineage>
        <taxon>unclassified sequences</taxon>
        <taxon>metagenomes</taxon>
        <taxon>ecological metagenomes</taxon>
    </lineage>
</organism>
<accession>A0A3B0W1M8</accession>
<dbReference type="InterPro" id="IPR052892">
    <property type="entry name" value="NA-targeting_endonuclease"/>
</dbReference>
<dbReference type="InterPro" id="IPR002711">
    <property type="entry name" value="HNH"/>
</dbReference>
<dbReference type="Pfam" id="PF01844">
    <property type="entry name" value="HNH"/>
    <property type="match status" value="1"/>
</dbReference>
<dbReference type="EMBL" id="UOEU01001043">
    <property type="protein sequence ID" value="VAW43189.1"/>
    <property type="molecule type" value="Genomic_DNA"/>
</dbReference>
<gene>
    <name evidence="2" type="ORF">MNBD_CHLOROFLEXI01-698</name>
</gene>
<protein>
    <recommendedName>
        <fullName evidence="1">HNH nuclease domain-containing protein</fullName>
    </recommendedName>
</protein>